<evidence type="ECO:0000313" key="9">
    <source>
        <dbReference type="RefSeq" id="XP_007443907.1"/>
    </source>
</evidence>
<feature type="compositionally biased region" description="Polar residues" evidence="6">
    <location>
        <begin position="684"/>
        <end position="695"/>
    </location>
</feature>
<evidence type="ECO:0000256" key="4">
    <source>
        <dbReference type="ARBA" id="ARBA00022833"/>
    </source>
</evidence>
<dbReference type="InterPro" id="IPR047192">
    <property type="entry name" value="Euk_RPA1_DBD_C"/>
</dbReference>
<dbReference type="GO" id="GO:0005634">
    <property type="term" value="C:nucleus"/>
    <property type="evidence" value="ECO:0007669"/>
    <property type="project" value="TreeGrafter"/>
</dbReference>
<dbReference type="Proteomes" id="UP000695026">
    <property type="component" value="Unplaced"/>
</dbReference>
<evidence type="ECO:0000313" key="11">
    <source>
        <dbReference type="RefSeq" id="XP_025032452.1"/>
    </source>
</evidence>
<dbReference type="Gene3D" id="2.40.50.140">
    <property type="entry name" value="Nucleic acid-binding proteins"/>
    <property type="match status" value="1"/>
</dbReference>
<dbReference type="CTD" id="220042"/>
<dbReference type="CDD" id="cd04476">
    <property type="entry name" value="RPA1_DBD_C"/>
    <property type="match status" value="1"/>
</dbReference>
<accession>A0A9F2WKF8</accession>
<evidence type="ECO:0000256" key="3">
    <source>
        <dbReference type="ARBA" id="ARBA00022771"/>
    </source>
</evidence>
<dbReference type="AlphaFoldDB" id="A0A9F2WKF8"/>
<feature type="compositionally biased region" description="Polar residues" evidence="6">
    <location>
        <begin position="401"/>
        <end position="414"/>
    </location>
</feature>
<dbReference type="SUPFAM" id="SSF50249">
    <property type="entry name" value="Nucleic acid-binding proteins"/>
    <property type="match status" value="1"/>
</dbReference>
<sequence>MNGRRFLVASVISIQNCSFVYPSCPSCFSKLSLQFRRYNCQKCGCSGDTKEANYRYRLLLEVADTRDIFEVTVFGSCLDTYFGVTAKGLQRYIEELNREAGEAENDTVLGVLFHAVETCFVGKKFVFRIKGCDKPNVVSLLQKGCQIDRNTKSLIACEMFVPPHPGLVGYTVIHYIEQQRCFRFKYSPRGLWPPDHVMAFDHPSRELKNLHVSNGLDVVQSGHINFSSFWPCSFGLTWSSTSSETTEHSVALVSCETTSDKQKCKDGSITSRSQLVYNLKDRNLTLNKGYVHEDKKPHLYSFPQSTTTKNELGRRSSIKRKDGNVLESPLALEQKDSSGKIDIQSSYGLGNPWNPLPHKRHKGHLASSSSPYATVDAASQEVSSESLNEFLARLENNSATTDLQNIQEQHSSSGVCEKSGEDKENELLPEEQDYSFRGNDVCCFPLVGSNCPKASFDASADLFDISARGSTKATLAMLHLPQIVSPGAGELTPNCIASEFMPNKVNASWNSSHYGLSFHDALDVSAPKTSTPVAGSVFKSECSLVGTLDFMPDSHSIPLARPCHQGSLSAGKEAILSELPLNKLPWDNAKCKRSRLPFKNSLVKQLVSKFPPSARSSNADAGTVNPCGPQQLFMNRILAKELLPEDDGKGWVPSSEKFQVQDENVWRRKRRESRVRHNSDRQVTENSPLSESQGRSLIPRNLSRLAKVGSLPKRQQPAEANVGGQPIYQQRTMLGQLLTESPALPPFVGISKSSLLPTQSPVPNIADCSSELFSGYEQLPSMEATTSKPSS</sequence>
<evidence type="ECO:0000256" key="2">
    <source>
        <dbReference type="ARBA" id="ARBA00022723"/>
    </source>
</evidence>
<evidence type="ECO:0000313" key="13">
    <source>
        <dbReference type="RefSeq" id="XP_025032454.1"/>
    </source>
</evidence>
<feature type="region of interest" description="Disordered" evidence="6">
    <location>
        <begin position="662"/>
        <end position="696"/>
    </location>
</feature>
<keyword evidence="3" id="KW-0863">Zinc-finger</keyword>
<dbReference type="RefSeq" id="XP_007443907.1">
    <property type="nucleotide sequence ID" value="XM_007443845.3"/>
</dbReference>
<organism evidence="8 9">
    <name type="scientific">Python bivittatus</name>
    <name type="common">Burmese python</name>
    <name type="synonym">Python molurus bivittatus</name>
    <dbReference type="NCBI Taxonomy" id="176946"/>
    <lineage>
        <taxon>Eukaryota</taxon>
        <taxon>Metazoa</taxon>
        <taxon>Chordata</taxon>
        <taxon>Craniata</taxon>
        <taxon>Vertebrata</taxon>
        <taxon>Euteleostomi</taxon>
        <taxon>Lepidosauria</taxon>
        <taxon>Squamata</taxon>
        <taxon>Bifurcata</taxon>
        <taxon>Unidentata</taxon>
        <taxon>Episquamata</taxon>
        <taxon>Toxicofera</taxon>
        <taxon>Serpentes</taxon>
        <taxon>Henophidia</taxon>
        <taxon>Pythonidae</taxon>
        <taxon>Python</taxon>
    </lineage>
</organism>
<keyword evidence="5" id="KW-0238">DNA-binding</keyword>
<dbReference type="InterPro" id="IPR012340">
    <property type="entry name" value="NA-bd_OB-fold"/>
</dbReference>
<protein>
    <submittedName>
        <fullName evidence="9 10">DNA damage-induced apoptosis suppressor protein</fullName>
    </submittedName>
</protein>
<reference evidence="9 10" key="1">
    <citation type="submission" date="2025-04" db="UniProtKB">
        <authorList>
            <consortium name="RefSeq"/>
        </authorList>
    </citation>
    <scope>IDENTIFICATION</scope>
    <source>
        <tissue evidence="9 10">Liver</tissue>
    </source>
</reference>
<evidence type="ECO:0000256" key="5">
    <source>
        <dbReference type="ARBA" id="ARBA00023125"/>
    </source>
</evidence>
<dbReference type="GO" id="GO:0003677">
    <property type="term" value="F:DNA binding"/>
    <property type="evidence" value="ECO:0007669"/>
    <property type="project" value="UniProtKB-KW"/>
</dbReference>
<gene>
    <name evidence="9 10 11 12 13" type="primary">DDIAS</name>
</gene>
<dbReference type="InterPro" id="IPR013955">
    <property type="entry name" value="Rep_factor-A_C"/>
</dbReference>
<dbReference type="GO" id="GO:0005737">
    <property type="term" value="C:cytoplasm"/>
    <property type="evidence" value="ECO:0007669"/>
    <property type="project" value="TreeGrafter"/>
</dbReference>
<dbReference type="Pfam" id="PF08646">
    <property type="entry name" value="Rep_fac-A_C"/>
    <property type="match status" value="1"/>
</dbReference>
<dbReference type="GO" id="GO:0008270">
    <property type="term" value="F:zinc ion binding"/>
    <property type="evidence" value="ECO:0007669"/>
    <property type="project" value="UniProtKB-KW"/>
</dbReference>
<evidence type="ECO:0000256" key="1">
    <source>
        <dbReference type="ARBA" id="ARBA00005690"/>
    </source>
</evidence>
<dbReference type="OrthoDB" id="9948238at2759"/>
<keyword evidence="8" id="KW-1185">Reference proteome</keyword>
<dbReference type="KEGG" id="pbi:103053655"/>
<feature type="compositionally biased region" description="Basic and acidic residues" evidence="6">
    <location>
        <begin position="311"/>
        <end position="324"/>
    </location>
</feature>
<dbReference type="PANTHER" id="PTHR35537:SF1">
    <property type="entry name" value="DNA DAMAGE-INDUCED APOPTOSIS SUPPRESSOR PROTEIN"/>
    <property type="match status" value="1"/>
</dbReference>
<feature type="region of interest" description="Disordered" evidence="6">
    <location>
        <begin position="401"/>
        <end position="425"/>
    </location>
</feature>
<evidence type="ECO:0000313" key="12">
    <source>
        <dbReference type="RefSeq" id="XP_025032453.1"/>
    </source>
</evidence>
<dbReference type="RefSeq" id="XP_007443908.1">
    <property type="nucleotide sequence ID" value="XM_007443846.3"/>
</dbReference>
<evidence type="ECO:0000256" key="6">
    <source>
        <dbReference type="SAM" id="MobiDB-lite"/>
    </source>
</evidence>
<proteinExistence type="inferred from homology"/>
<dbReference type="OMA" id="LQCKRYN"/>
<evidence type="ECO:0000313" key="8">
    <source>
        <dbReference type="Proteomes" id="UP000695026"/>
    </source>
</evidence>
<dbReference type="GeneID" id="103053655"/>
<name>A0A9F2WKF8_PYTBI</name>
<feature type="region of interest" description="Disordered" evidence="6">
    <location>
        <begin position="298"/>
        <end position="324"/>
    </location>
</feature>
<keyword evidence="4" id="KW-0862">Zinc</keyword>
<evidence type="ECO:0000259" key="7">
    <source>
        <dbReference type="Pfam" id="PF08646"/>
    </source>
</evidence>
<dbReference type="RefSeq" id="XP_025032452.1">
    <property type="nucleotide sequence ID" value="XM_025176684.1"/>
</dbReference>
<dbReference type="InterPro" id="IPR043522">
    <property type="entry name" value="DDIAS"/>
</dbReference>
<comment type="similarity">
    <text evidence="1">Belongs to the replication factor A protein 1 family.</text>
</comment>
<keyword evidence="2" id="KW-0479">Metal-binding</keyword>
<evidence type="ECO:0000313" key="10">
    <source>
        <dbReference type="RefSeq" id="XP_007443908.1"/>
    </source>
</evidence>
<dbReference type="RefSeq" id="XP_025032454.1">
    <property type="nucleotide sequence ID" value="XM_025176686.1"/>
</dbReference>
<dbReference type="PANTHER" id="PTHR35537">
    <property type="entry name" value="DNA DAMAGE-INDUCIBLE APOPTOSIS SUPPRESSOR PROTEIN DDIAS"/>
    <property type="match status" value="1"/>
</dbReference>
<feature type="domain" description="Replication factor A C-terminal" evidence="7">
    <location>
        <begin position="8"/>
        <end position="101"/>
    </location>
</feature>
<dbReference type="RefSeq" id="XP_025032453.1">
    <property type="nucleotide sequence ID" value="XM_025176685.1"/>
</dbReference>
<dbReference type="GO" id="GO:1902230">
    <property type="term" value="P:negative regulation of intrinsic apoptotic signaling pathway in response to DNA damage"/>
    <property type="evidence" value="ECO:0007669"/>
    <property type="project" value="InterPro"/>
</dbReference>